<dbReference type="AlphaFoldDB" id="A0A5B0ELL3"/>
<keyword evidence="1" id="KW-0732">Signal</keyword>
<evidence type="ECO:0000313" key="3">
    <source>
        <dbReference type="Proteomes" id="UP000323856"/>
    </source>
</evidence>
<dbReference type="Gene3D" id="3.40.190.10">
    <property type="entry name" value="Periplasmic binding protein-like II"/>
    <property type="match status" value="2"/>
</dbReference>
<dbReference type="Pfam" id="PF01547">
    <property type="entry name" value="SBP_bac_1"/>
    <property type="match status" value="1"/>
</dbReference>
<sequence>MTPRGKTRTLALAAAAVLALSLSACTPGSEAPAPSAPQAGATVNTDVASMGDATLTIWDQEVRGGQNEQMTKLNAAFEAKYPNITIKRNSQSFEDLGKTLRLALSGTDAPDVVQANNARNTMGAFVKAGQLLPLDDWAAAYGWTERFPSSVLKYSQYSTDGTTFGSGSVYGLPQVGEVVGVFYSKKKLQSLDLEVPADWAGFEEAITTAKEKGETPLLLGNIEKWPAGHVFGPIQGAKVPAQDIEKLGFGNAGASWTSEENQAAAQTLADWNAKGYFNQGVNGTEYDAAWQKLTKGEGVFLMGGSWMAADLEDAMGQDVGFFAPGATAGEGAHTTGGTGLPFTVTTKTKNPDLAAAYIDFITNQDAMKVLAETGNLPVLDTAAHAPDSGVQKDVFTTFQSVSTDGVLLPYLDYATPTMGDTLGDSLQGLLDGRIDAKAFTEALEADYAGFTQGK</sequence>
<dbReference type="PANTHER" id="PTHR43649:SF14">
    <property type="entry name" value="BLR3389 PROTEIN"/>
    <property type="match status" value="1"/>
</dbReference>
<dbReference type="OrthoDB" id="358201at2"/>
<dbReference type="InterPro" id="IPR050490">
    <property type="entry name" value="Bact_solute-bd_prot1"/>
</dbReference>
<dbReference type="RefSeq" id="WP_149618921.1">
    <property type="nucleotide sequence ID" value="NZ_VOBL01000004.1"/>
</dbReference>
<accession>A0A5B0ELL3</accession>
<feature type="signal peptide" evidence="1">
    <location>
        <begin position="1"/>
        <end position="24"/>
    </location>
</feature>
<dbReference type="InterPro" id="IPR006059">
    <property type="entry name" value="SBP"/>
</dbReference>
<organism evidence="2 3">
    <name type="scientific">Paeniglutamicibacter gangotriensis</name>
    <dbReference type="NCBI Taxonomy" id="254787"/>
    <lineage>
        <taxon>Bacteria</taxon>
        <taxon>Bacillati</taxon>
        <taxon>Actinomycetota</taxon>
        <taxon>Actinomycetes</taxon>
        <taxon>Micrococcales</taxon>
        <taxon>Micrococcaceae</taxon>
        <taxon>Paeniglutamicibacter</taxon>
    </lineage>
</organism>
<gene>
    <name evidence="2" type="ORF">FQ154_05265</name>
</gene>
<name>A0A5B0ELL3_9MICC</name>
<evidence type="ECO:0000256" key="1">
    <source>
        <dbReference type="SAM" id="SignalP"/>
    </source>
</evidence>
<dbReference type="EMBL" id="VOBL01000004">
    <property type="protein sequence ID" value="KAA0978640.1"/>
    <property type="molecule type" value="Genomic_DNA"/>
</dbReference>
<reference evidence="2 3" key="1">
    <citation type="submission" date="2019-07" db="EMBL/GenBank/DDBJ databases">
        <title>Analysis of the biochemical properties, biological activity and biotechnological potential of siderophores and biosurfactants produced by Antarctic psychrotolerant bacteria.</title>
        <authorList>
            <person name="Styczynski M."/>
            <person name="Krucon T."/>
            <person name="Decewicz P."/>
            <person name="Dziewit L."/>
        </authorList>
    </citation>
    <scope>NUCLEOTIDE SEQUENCE [LARGE SCALE GENOMIC DNA]</scope>
    <source>
        <strain evidence="2 3">ANT_H27</strain>
    </source>
</reference>
<dbReference type="PROSITE" id="PS51257">
    <property type="entry name" value="PROKAR_LIPOPROTEIN"/>
    <property type="match status" value="1"/>
</dbReference>
<protein>
    <submittedName>
        <fullName evidence="2">Extracellular solute-binding protein</fullName>
    </submittedName>
</protein>
<proteinExistence type="predicted"/>
<dbReference type="PANTHER" id="PTHR43649">
    <property type="entry name" value="ARABINOSE-BINDING PROTEIN-RELATED"/>
    <property type="match status" value="1"/>
</dbReference>
<dbReference type="Proteomes" id="UP000323856">
    <property type="component" value="Unassembled WGS sequence"/>
</dbReference>
<feature type="chain" id="PRO_5039253718" evidence="1">
    <location>
        <begin position="25"/>
        <end position="454"/>
    </location>
</feature>
<comment type="caution">
    <text evidence="2">The sequence shown here is derived from an EMBL/GenBank/DDBJ whole genome shotgun (WGS) entry which is preliminary data.</text>
</comment>
<dbReference type="SUPFAM" id="SSF53850">
    <property type="entry name" value="Periplasmic binding protein-like II"/>
    <property type="match status" value="1"/>
</dbReference>
<evidence type="ECO:0000313" key="2">
    <source>
        <dbReference type="EMBL" id="KAA0978640.1"/>
    </source>
</evidence>